<name>A0A1Z5RM49_SORBI</name>
<sequence>MARVSPPPLPSLALCIPSPTPEPTPYPVATNTAAAASRLACSSSLAPGRSKAQRWSDASPSSAIYQGSAAGRLCCSTSSWPRRSCASSLTSQPVASSAGPARIVLRLEDLARLKAGRKPETDGWSTKEGRRSRGAQGRQARPSRRPVPPDLVWSPSAAGFGLSTVGFCPGLFWAA</sequence>
<dbReference type="EMBL" id="CM000763">
    <property type="protein sequence ID" value="OQU84813.1"/>
    <property type="molecule type" value="Genomic_DNA"/>
</dbReference>
<keyword evidence="3" id="KW-1185">Reference proteome</keyword>
<reference evidence="3" key="2">
    <citation type="journal article" date="2018" name="Plant J.">
        <title>The Sorghum bicolor reference genome: improved assembly, gene annotations, a transcriptome atlas, and signatures of genome organization.</title>
        <authorList>
            <person name="McCormick R.F."/>
            <person name="Truong S.K."/>
            <person name="Sreedasyam A."/>
            <person name="Jenkins J."/>
            <person name="Shu S."/>
            <person name="Sims D."/>
            <person name="Kennedy M."/>
            <person name="Amirebrahimi M."/>
            <person name="Weers B.D."/>
            <person name="McKinley B."/>
            <person name="Mattison A."/>
            <person name="Morishige D.T."/>
            <person name="Grimwood J."/>
            <person name="Schmutz J."/>
            <person name="Mullet J.E."/>
        </authorList>
    </citation>
    <scope>NUCLEOTIDE SEQUENCE [LARGE SCALE GENOMIC DNA]</scope>
    <source>
        <strain evidence="3">cv. BTx623</strain>
    </source>
</reference>
<gene>
    <name evidence="2" type="ORF">SORBI_3004G127733</name>
</gene>
<evidence type="ECO:0000313" key="3">
    <source>
        <dbReference type="Proteomes" id="UP000000768"/>
    </source>
</evidence>
<protein>
    <submittedName>
        <fullName evidence="2">Uncharacterized protein</fullName>
    </submittedName>
</protein>
<proteinExistence type="predicted"/>
<feature type="compositionally biased region" description="Basic and acidic residues" evidence="1">
    <location>
        <begin position="115"/>
        <end position="131"/>
    </location>
</feature>
<dbReference type="Gramene" id="OQU84813">
    <property type="protein sequence ID" value="OQU84813"/>
    <property type="gene ID" value="SORBI_3004G127733"/>
</dbReference>
<evidence type="ECO:0000313" key="2">
    <source>
        <dbReference type="EMBL" id="OQU84813.1"/>
    </source>
</evidence>
<dbReference type="InParanoid" id="A0A1Z5RM49"/>
<reference evidence="2 3" key="1">
    <citation type="journal article" date="2009" name="Nature">
        <title>The Sorghum bicolor genome and the diversification of grasses.</title>
        <authorList>
            <person name="Paterson A.H."/>
            <person name="Bowers J.E."/>
            <person name="Bruggmann R."/>
            <person name="Dubchak I."/>
            <person name="Grimwood J."/>
            <person name="Gundlach H."/>
            <person name="Haberer G."/>
            <person name="Hellsten U."/>
            <person name="Mitros T."/>
            <person name="Poliakov A."/>
            <person name="Schmutz J."/>
            <person name="Spannagl M."/>
            <person name="Tang H."/>
            <person name="Wang X."/>
            <person name="Wicker T."/>
            <person name="Bharti A.K."/>
            <person name="Chapman J."/>
            <person name="Feltus F.A."/>
            <person name="Gowik U."/>
            <person name="Grigoriev I.V."/>
            <person name="Lyons E."/>
            <person name="Maher C.A."/>
            <person name="Martis M."/>
            <person name="Narechania A."/>
            <person name="Otillar R.P."/>
            <person name="Penning B.W."/>
            <person name="Salamov A.A."/>
            <person name="Wang Y."/>
            <person name="Zhang L."/>
            <person name="Carpita N.C."/>
            <person name="Freeling M."/>
            <person name="Gingle A.R."/>
            <person name="Hash C.T."/>
            <person name="Keller B."/>
            <person name="Klein P."/>
            <person name="Kresovich S."/>
            <person name="McCann M.C."/>
            <person name="Ming R."/>
            <person name="Peterson D.G."/>
            <person name="Mehboob-ur-Rahman"/>
            <person name="Ware D."/>
            <person name="Westhoff P."/>
            <person name="Mayer K.F."/>
            <person name="Messing J."/>
            <person name="Rokhsar D.S."/>
        </authorList>
    </citation>
    <scope>NUCLEOTIDE SEQUENCE [LARGE SCALE GENOMIC DNA]</scope>
    <source>
        <strain evidence="3">cv. BTx623</strain>
    </source>
</reference>
<evidence type="ECO:0000256" key="1">
    <source>
        <dbReference type="SAM" id="MobiDB-lite"/>
    </source>
</evidence>
<organism evidence="2 3">
    <name type="scientific">Sorghum bicolor</name>
    <name type="common">Sorghum</name>
    <name type="synonym">Sorghum vulgare</name>
    <dbReference type="NCBI Taxonomy" id="4558"/>
    <lineage>
        <taxon>Eukaryota</taxon>
        <taxon>Viridiplantae</taxon>
        <taxon>Streptophyta</taxon>
        <taxon>Embryophyta</taxon>
        <taxon>Tracheophyta</taxon>
        <taxon>Spermatophyta</taxon>
        <taxon>Magnoliopsida</taxon>
        <taxon>Liliopsida</taxon>
        <taxon>Poales</taxon>
        <taxon>Poaceae</taxon>
        <taxon>PACMAD clade</taxon>
        <taxon>Panicoideae</taxon>
        <taxon>Andropogonodae</taxon>
        <taxon>Andropogoneae</taxon>
        <taxon>Sorghinae</taxon>
        <taxon>Sorghum</taxon>
    </lineage>
</organism>
<dbReference type="AlphaFoldDB" id="A0A1Z5RM49"/>
<accession>A0A1Z5RM49</accession>
<dbReference type="Proteomes" id="UP000000768">
    <property type="component" value="Chromosome 4"/>
</dbReference>
<feature type="region of interest" description="Disordered" evidence="1">
    <location>
        <begin position="115"/>
        <end position="150"/>
    </location>
</feature>